<evidence type="ECO:0000313" key="1">
    <source>
        <dbReference type="EMBL" id="CAK9055111.1"/>
    </source>
</evidence>
<sequence>MASETLATSAGPQPFEVVFQPSVAVRSAPSTSANIISARRCGEVVLAETQTYDGWVRLHEDAGWMLSRHPQHGVLLQPAFEKTAQSASQAQSAVFIIHWALL</sequence>
<protein>
    <recommendedName>
        <fullName evidence="3">SH3 domain-containing protein</fullName>
    </recommendedName>
</protein>
<keyword evidence="2" id="KW-1185">Reference proteome</keyword>
<accession>A0ABP0MUE5</accession>
<dbReference type="EMBL" id="CAXAMM010024335">
    <property type="protein sequence ID" value="CAK9055111.1"/>
    <property type="molecule type" value="Genomic_DNA"/>
</dbReference>
<dbReference type="Proteomes" id="UP001642464">
    <property type="component" value="Unassembled WGS sequence"/>
</dbReference>
<evidence type="ECO:0008006" key="3">
    <source>
        <dbReference type="Google" id="ProtNLM"/>
    </source>
</evidence>
<organism evidence="1 2">
    <name type="scientific">Durusdinium trenchii</name>
    <dbReference type="NCBI Taxonomy" id="1381693"/>
    <lineage>
        <taxon>Eukaryota</taxon>
        <taxon>Sar</taxon>
        <taxon>Alveolata</taxon>
        <taxon>Dinophyceae</taxon>
        <taxon>Suessiales</taxon>
        <taxon>Symbiodiniaceae</taxon>
        <taxon>Durusdinium</taxon>
    </lineage>
</organism>
<comment type="caution">
    <text evidence="1">The sequence shown here is derived from an EMBL/GenBank/DDBJ whole genome shotgun (WGS) entry which is preliminary data.</text>
</comment>
<name>A0ABP0MUE5_9DINO</name>
<evidence type="ECO:0000313" key="2">
    <source>
        <dbReference type="Proteomes" id="UP001642464"/>
    </source>
</evidence>
<gene>
    <name evidence="1" type="ORF">SCF082_LOCUS29846</name>
</gene>
<reference evidence="1 2" key="1">
    <citation type="submission" date="2024-02" db="EMBL/GenBank/DDBJ databases">
        <authorList>
            <person name="Chen Y."/>
            <person name="Shah S."/>
            <person name="Dougan E. K."/>
            <person name="Thang M."/>
            <person name="Chan C."/>
        </authorList>
    </citation>
    <scope>NUCLEOTIDE SEQUENCE [LARGE SCALE GENOMIC DNA]</scope>
</reference>
<proteinExistence type="predicted"/>